<reference evidence="1 2" key="1">
    <citation type="journal article" date="2011" name="Stand. Genomic Sci.">
        <title>Non-contiguous finished genome sequence and contextual data of the filamentous soil bacterium Ktedonobacter racemifer type strain (SOSP1-21).</title>
        <authorList>
            <person name="Chang Y.J."/>
            <person name="Land M."/>
            <person name="Hauser L."/>
            <person name="Chertkov O."/>
            <person name="Del Rio T.G."/>
            <person name="Nolan M."/>
            <person name="Copeland A."/>
            <person name="Tice H."/>
            <person name="Cheng J.F."/>
            <person name="Lucas S."/>
            <person name="Han C."/>
            <person name="Goodwin L."/>
            <person name="Pitluck S."/>
            <person name="Ivanova N."/>
            <person name="Ovchinikova G."/>
            <person name="Pati A."/>
            <person name="Chen A."/>
            <person name="Palaniappan K."/>
            <person name="Mavromatis K."/>
            <person name="Liolios K."/>
            <person name="Brettin T."/>
            <person name="Fiebig A."/>
            <person name="Rohde M."/>
            <person name="Abt B."/>
            <person name="Goker M."/>
            <person name="Detter J.C."/>
            <person name="Woyke T."/>
            <person name="Bristow J."/>
            <person name="Eisen J.A."/>
            <person name="Markowitz V."/>
            <person name="Hugenholtz P."/>
            <person name="Kyrpides N.C."/>
            <person name="Klenk H.P."/>
            <person name="Lapidus A."/>
        </authorList>
    </citation>
    <scope>NUCLEOTIDE SEQUENCE [LARGE SCALE GENOMIC DNA]</scope>
    <source>
        <strain evidence="2">DSM 44963</strain>
    </source>
</reference>
<evidence type="ECO:0000313" key="2">
    <source>
        <dbReference type="Proteomes" id="UP000004508"/>
    </source>
</evidence>
<gene>
    <name evidence="1" type="ORF">Krac_11719</name>
</gene>
<evidence type="ECO:0000313" key="1">
    <source>
        <dbReference type="EMBL" id="EFH90111.1"/>
    </source>
</evidence>
<keyword evidence="2" id="KW-1185">Reference proteome</keyword>
<accession>D6TD60</accession>
<sequence length="138" mass="15970">MVFTLWDDTAESFQKPPACSRGESSLRTLLQREGHHLCTGAQMVRHLHEAGWRDVQHQASIIDLSTGTPGYHLFARDWHWMALYLAPLVQHWNLATREELAQWHRDLTIELLSPQFQARWTLHTVIGRVPPKRDISGT</sequence>
<dbReference type="Proteomes" id="UP000004508">
    <property type="component" value="Unassembled WGS sequence"/>
</dbReference>
<name>D6TD60_KTERA</name>
<proteinExistence type="predicted"/>
<dbReference type="InParanoid" id="D6TD60"/>
<evidence type="ECO:0008006" key="3">
    <source>
        <dbReference type="Google" id="ProtNLM"/>
    </source>
</evidence>
<dbReference type="EMBL" id="ADVG01000001">
    <property type="protein sequence ID" value="EFH90111.1"/>
    <property type="molecule type" value="Genomic_DNA"/>
</dbReference>
<dbReference type="AlphaFoldDB" id="D6TD60"/>
<dbReference type="STRING" id="485913.Krac_11719"/>
<comment type="caution">
    <text evidence="1">The sequence shown here is derived from an EMBL/GenBank/DDBJ whole genome shotgun (WGS) entry which is preliminary data.</text>
</comment>
<organism evidence="1 2">
    <name type="scientific">Ktedonobacter racemifer DSM 44963</name>
    <dbReference type="NCBI Taxonomy" id="485913"/>
    <lineage>
        <taxon>Bacteria</taxon>
        <taxon>Bacillati</taxon>
        <taxon>Chloroflexota</taxon>
        <taxon>Ktedonobacteria</taxon>
        <taxon>Ktedonobacterales</taxon>
        <taxon>Ktedonobacteraceae</taxon>
        <taxon>Ktedonobacter</taxon>
    </lineage>
</organism>
<protein>
    <recommendedName>
        <fullName evidence="3">Methyltransferase type 11</fullName>
    </recommendedName>
</protein>